<protein>
    <recommendedName>
        <fullName evidence="1">TniQ domain-containing protein</fullName>
    </recommendedName>
</protein>
<dbReference type="AlphaFoldDB" id="A0A1X6ZMS2"/>
<dbReference type="RefSeq" id="WP_085823234.1">
    <property type="nucleotide sequence ID" value="NZ_FWFP01000007.1"/>
</dbReference>
<dbReference type="Pfam" id="PF06527">
    <property type="entry name" value="TniQ"/>
    <property type="match status" value="1"/>
</dbReference>
<dbReference type="InterPro" id="IPR009492">
    <property type="entry name" value="TniQ"/>
</dbReference>
<dbReference type="OrthoDB" id="7595282at2"/>
<keyword evidence="3" id="KW-1185">Reference proteome</keyword>
<sequence>MIPLLNPILPFTERETPSSYVARLARLYTSTPRDFCSDLGMRWPHICSAHLDQLATLSLLTRVPLNTLEQGAARLIGPCRYLVGLSSATNGTLRRATIRICPRCIVEAMEASGPESAFQLLEWLVLPIRTCAKHAVPLLQLPNASHAHLTYDVIEQVARHRDLILEAAQVAKTRGRSSFETYLSRRIKNGVCGDWLDSLDLTHLHQAALTLGMTLAMDRGVSRSDLDFDQERTAMSAGFEFLKNGPETLKSELERARRRSSSRRSYFTTDMGEFYTWLKETEEDPATAVLRACVQDFVRENYPLQTGAKVLGTEISAPKLITLERARELHGVGEVRVRGILAHLRGKNARDLSYMKDVSHEDLAAVLDFWSGLQNIKSTAVQLNIHPVQVKALIRQNVLEAYRFGTSLRYVPTSSVQDLLTRLAGLRIASRARHRVPLSEYSRQSGVALARVVADWAADRLTGVWRDPDVEGLAGILIDCAEILEKSERVFSGDLSLLDTAARLRISVGSIRLLRDGGYLKQIKVRNPDTQHYRFYITEESIQIFEKSYVTLGQMAEQFEIAAIHLGPALDRREVETIPCDAGFVRAYPKETRDVARKLTMGRVERQSKLSASTTA</sequence>
<accession>A0A1X6ZMS2</accession>
<evidence type="ECO:0000259" key="1">
    <source>
        <dbReference type="Pfam" id="PF06527"/>
    </source>
</evidence>
<name>A0A1X6ZMS2_9RHOB</name>
<organism evidence="2 3">
    <name type="scientific">Ruegeria meonggei</name>
    <dbReference type="NCBI Taxonomy" id="1446476"/>
    <lineage>
        <taxon>Bacteria</taxon>
        <taxon>Pseudomonadati</taxon>
        <taxon>Pseudomonadota</taxon>
        <taxon>Alphaproteobacteria</taxon>
        <taxon>Rhodobacterales</taxon>
        <taxon>Roseobacteraceae</taxon>
        <taxon>Ruegeria</taxon>
    </lineage>
</organism>
<evidence type="ECO:0000313" key="2">
    <source>
        <dbReference type="EMBL" id="SLN55982.1"/>
    </source>
</evidence>
<dbReference type="EMBL" id="FWFP01000007">
    <property type="protein sequence ID" value="SLN55982.1"/>
    <property type="molecule type" value="Genomic_DNA"/>
</dbReference>
<dbReference type="Proteomes" id="UP000193778">
    <property type="component" value="Unassembled WGS sequence"/>
</dbReference>
<evidence type="ECO:0000313" key="3">
    <source>
        <dbReference type="Proteomes" id="UP000193778"/>
    </source>
</evidence>
<proteinExistence type="predicted"/>
<reference evidence="3" key="1">
    <citation type="submission" date="2017-03" db="EMBL/GenBank/DDBJ databases">
        <authorList>
            <person name="Rodrigo-Torres L."/>
            <person name="Arahal R.D."/>
            <person name="Lucena T."/>
        </authorList>
    </citation>
    <scope>NUCLEOTIDE SEQUENCE [LARGE SCALE GENOMIC DNA]</scope>
    <source>
        <strain evidence="3">CECT 8411</strain>
    </source>
</reference>
<feature type="domain" description="TniQ" evidence="1">
    <location>
        <begin position="11"/>
        <end position="138"/>
    </location>
</feature>
<gene>
    <name evidence="2" type="ORF">RUM8411_02728</name>
</gene>